<protein>
    <submittedName>
        <fullName evidence="1">Uncharacterized protein</fullName>
    </submittedName>
</protein>
<name>A0A420DK68_9RHOB</name>
<proteinExistence type="predicted"/>
<dbReference type="Proteomes" id="UP000284407">
    <property type="component" value="Unassembled WGS sequence"/>
</dbReference>
<gene>
    <name evidence="1" type="ORF">C8N30_3721</name>
</gene>
<comment type="caution">
    <text evidence="1">The sequence shown here is derived from an EMBL/GenBank/DDBJ whole genome shotgun (WGS) entry which is preliminary data.</text>
</comment>
<sequence>MSQAVNRRSVCQFRYKCLSRIVSFSSCVYFCCAQVSAPNFATGSNVLWLLHRAGRRLMTLLQGETLLKFTLPTLRKLCRQRCFPDMLVWRALRRCCGVAAGGWQRMGWRRVPPEPPNHVLTNAYVYIRVAPYNVGHIPRIMRGGVSWMSWRSTDSGPIRCRVNLRKSRASRKYDLCGKTKALECNVNVSFEKIRG</sequence>
<accession>A0A420DK68</accession>
<dbReference type="AlphaFoldDB" id="A0A420DK68"/>
<organism evidence="1 2">
    <name type="scientific">Sulfitobacter guttiformis</name>
    <dbReference type="NCBI Taxonomy" id="74349"/>
    <lineage>
        <taxon>Bacteria</taxon>
        <taxon>Pseudomonadati</taxon>
        <taxon>Pseudomonadota</taxon>
        <taxon>Alphaproteobacteria</taxon>
        <taxon>Rhodobacterales</taxon>
        <taxon>Roseobacteraceae</taxon>
        <taxon>Sulfitobacter</taxon>
    </lineage>
</organism>
<dbReference type="EMBL" id="RAQK01000002">
    <property type="protein sequence ID" value="RKE94591.1"/>
    <property type="molecule type" value="Genomic_DNA"/>
</dbReference>
<keyword evidence="2" id="KW-1185">Reference proteome</keyword>
<evidence type="ECO:0000313" key="2">
    <source>
        <dbReference type="Proteomes" id="UP000284407"/>
    </source>
</evidence>
<evidence type="ECO:0000313" key="1">
    <source>
        <dbReference type="EMBL" id="RKE94591.1"/>
    </source>
</evidence>
<reference evidence="1 2" key="1">
    <citation type="submission" date="2018-09" db="EMBL/GenBank/DDBJ databases">
        <title>Genomic Encyclopedia of Archaeal and Bacterial Type Strains, Phase II (KMG-II): from individual species to whole genera.</title>
        <authorList>
            <person name="Goeker M."/>
        </authorList>
    </citation>
    <scope>NUCLEOTIDE SEQUENCE [LARGE SCALE GENOMIC DNA]</scope>
    <source>
        <strain evidence="1 2">DSM 11458</strain>
    </source>
</reference>